<dbReference type="SUPFAM" id="SSF50249">
    <property type="entry name" value="Nucleic acid-binding proteins"/>
    <property type="match status" value="1"/>
</dbReference>
<dbReference type="Gene3D" id="2.40.50.140">
    <property type="entry name" value="Nucleic acid-binding proteins"/>
    <property type="match status" value="1"/>
</dbReference>
<feature type="region of interest" description="Disordered" evidence="1">
    <location>
        <begin position="262"/>
        <end position="287"/>
    </location>
</feature>
<comment type="caution">
    <text evidence="2">The sequence shown here is derived from an EMBL/GenBank/DDBJ whole genome shotgun (WGS) entry which is preliminary data.</text>
</comment>
<protein>
    <submittedName>
        <fullName evidence="2">Uncharacterized protein</fullName>
    </submittedName>
</protein>
<evidence type="ECO:0000256" key="1">
    <source>
        <dbReference type="SAM" id="MobiDB-lite"/>
    </source>
</evidence>
<accession>A0ABQ9ZH80</accession>
<dbReference type="EMBL" id="JAOYFB010000003">
    <property type="protein sequence ID" value="KAK4012288.1"/>
    <property type="molecule type" value="Genomic_DNA"/>
</dbReference>
<proteinExistence type="predicted"/>
<evidence type="ECO:0000313" key="2">
    <source>
        <dbReference type="EMBL" id="KAK4012288.1"/>
    </source>
</evidence>
<feature type="compositionally biased region" description="Low complexity" evidence="1">
    <location>
        <begin position="150"/>
        <end position="160"/>
    </location>
</feature>
<keyword evidence="3" id="KW-1185">Reference proteome</keyword>
<organism evidence="2 3">
    <name type="scientific">Daphnia magna</name>
    <dbReference type="NCBI Taxonomy" id="35525"/>
    <lineage>
        <taxon>Eukaryota</taxon>
        <taxon>Metazoa</taxon>
        <taxon>Ecdysozoa</taxon>
        <taxon>Arthropoda</taxon>
        <taxon>Crustacea</taxon>
        <taxon>Branchiopoda</taxon>
        <taxon>Diplostraca</taxon>
        <taxon>Cladocera</taxon>
        <taxon>Anomopoda</taxon>
        <taxon>Daphniidae</taxon>
        <taxon>Daphnia</taxon>
    </lineage>
</organism>
<feature type="compositionally biased region" description="Polar residues" evidence="1">
    <location>
        <begin position="17"/>
        <end position="28"/>
    </location>
</feature>
<feature type="region of interest" description="Disordered" evidence="1">
    <location>
        <begin position="1"/>
        <end position="28"/>
    </location>
</feature>
<feature type="compositionally biased region" description="Polar residues" evidence="1">
    <location>
        <begin position="173"/>
        <end position="185"/>
    </location>
</feature>
<evidence type="ECO:0000313" key="3">
    <source>
        <dbReference type="Proteomes" id="UP001234178"/>
    </source>
</evidence>
<dbReference type="InterPro" id="IPR012340">
    <property type="entry name" value="NA-bd_OB-fold"/>
</dbReference>
<name>A0ABQ9ZH80_9CRUS</name>
<feature type="compositionally biased region" description="Basic residues" evidence="1">
    <location>
        <begin position="276"/>
        <end position="287"/>
    </location>
</feature>
<gene>
    <name evidence="2" type="ORF">OUZ56_021389</name>
</gene>
<feature type="compositionally biased region" description="Basic and acidic residues" evidence="1">
    <location>
        <begin position="162"/>
        <end position="172"/>
    </location>
</feature>
<dbReference type="Proteomes" id="UP001234178">
    <property type="component" value="Unassembled WGS sequence"/>
</dbReference>
<feature type="region of interest" description="Disordered" evidence="1">
    <location>
        <begin position="147"/>
        <end position="191"/>
    </location>
</feature>
<sequence length="398" mass="45066">MIRSDDSDSDSPLCESTLPSSNGEPSESKLNIYLPLSRLSPTKVDIEGSSHPEVTRNSSLERIDRMFYMVIQDQSGIATAKVFGKEAEKYFPILEIGNVFEISQARVVASSSGRNALLLHPWEIIFTFYTQLALRTPSTIPRKFLMSPQTTCSSGRATTRSRSRDPTLRDSPHPSQQNVRGCSQDSSEEQSQRGGDFACLWVPAFLQNVRGCSQDSSEEQSQRGGDFACLWACFSELCETLLDLEGVLERCTADWLLKAQILEDPSPEKPRGNPNGRKRNQNRQMQKARRQIKLKAYEARKIQRLFNIYPRRAVREVLGDRSPSYDGTVEAAEEYLERTYHRSSLPSQQCQSARVLYDTCDWSHPSRDQMDFLNRAPSQKSLRLNFAGQQIHHQGSMA</sequence>
<reference evidence="2 3" key="1">
    <citation type="journal article" date="2023" name="Nucleic Acids Res.">
        <title>The hologenome of Daphnia magna reveals possible DNA methylation and microbiome-mediated evolution of the host genome.</title>
        <authorList>
            <person name="Chaturvedi A."/>
            <person name="Li X."/>
            <person name="Dhandapani V."/>
            <person name="Marshall H."/>
            <person name="Kissane S."/>
            <person name="Cuenca-Cambronero M."/>
            <person name="Asole G."/>
            <person name="Calvet F."/>
            <person name="Ruiz-Romero M."/>
            <person name="Marangio P."/>
            <person name="Guigo R."/>
            <person name="Rago D."/>
            <person name="Mirbahai L."/>
            <person name="Eastwood N."/>
            <person name="Colbourne J.K."/>
            <person name="Zhou J."/>
            <person name="Mallon E."/>
            <person name="Orsini L."/>
        </authorList>
    </citation>
    <scope>NUCLEOTIDE SEQUENCE [LARGE SCALE GENOMIC DNA]</scope>
    <source>
        <strain evidence="2">LRV0_1</strain>
    </source>
</reference>